<sequence>MDWEELKSVLIEELLEMEMPRELNSKEELIDALDKLEAAITRTIEKVMPRKKPSPYAKRWWTKELEMVRKKIRRIGRQARHYKCYPDHSAHGEWKKVRNELSDLLCKTKHDHYIDWIESINAKTIWDTHKFSTTPVTDGAKTRIPALKKMNADGQQVEVHNNEGKNIKGAFPNTVPEVLAHDMRRSEPIPVNNRLGQGCNLAMYGYRFFNAFQIEGSIGKRDELATNFADDAACATSAKTLEEAAERMRTLFQCAGGPAT</sequence>
<reference evidence="2" key="2">
    <citation type="submission" date="2015-01" db="EMBL/GenBank/DDBJ databases">
        <title>Evolutionary Origins and Diversification of the Mycorrhizal Mutualists.</title>
        <authorList>
            <consortium name="DOE Joint Genome Institute"/>
            <consortium name="Mycorrhizal Genomics Consortium"/>
            <person name="Kohler A."/>
            <person name="Kuo A."/>
            <person name="Nagy L.G."/>
            <person name="Floudas D."/>
            <person name="Copeland A."/>
            <person name="Barry K.W."/>
            <person name="Cichocki N."/>
            <person name="Veneault-Fourrey C."/>
            <person name="LaButti K."/>
            <person name="Lindquist E.A."/>
            <person name="Lipzen A."/>
            <person name="Lundell T."/>
            <person name="Morin E."/>
            <person name="Murat C."/>
            <person name="Riley R."/>
            <person name="Ohm R."/>
            <person name="Sun H."/>
            <person name="Tunlid A."/>
            <person name="Henrissat B."/>
            <person name="Grigoriev I.V."/>
            <person name="Hibbett D.S."/>
            <person name="Martin F."/>
        </authorList>
    </citation>
    <scope>NUCLEOTIDE SEQUENCE [LARGE SCALE GENOMIC DNA]</scope>
    <source>
        <strain evidence="2">h7</strain>
    </source>
</reference>
<dbReference type="STRING" id="686832.A0A0C3CNV0"/>
<evidence type="ECO:0000313" key="1">
    <source>
        <dbReference type="EMBL" id="KIM45759.1"/>
    </source>
</evidence>
<dbReference type="OrthoDB" id="3261136at2759"/>
<dbReference type="EMBL" id="KN831771">
    <property type="protein sequence ID" value="KIM45759.1"/>
    <property type="molecule type" value="Genomic_DNA"/>
</dbReference>
<dbReference type="Proteomes" id="UP000053424">
    <property type="component" value="Unassembled WGS sequence"/>
</dbReference>
<evidence type="ECO:0000313" key="2">
    <source>
        <dbReference type="Proteomes" id="UP000053424"/>
    </source>
</evidence>
<accession>A0A0C3CNV0</accession>
<gene>
    <name evidence="1" type="ORF">M413DRAFT_7872</name>
</gene>
<protein>
    <submittedName>
        <fullName evidence="1">Uncharacterized protein</fullName>
    </submittedName>
</protein>
<keyword evidence="2" id="KW-1185">Reference proteome</keyword>
<dbReference type="HOGENOM" id="CLU_1069817_0_0_1"/>
<reference evidence="1 2" key="1">
    <citation type="submission" date="2014-04" db="EMBL/GenBank/DDBJ databases">
        <authorList>
            <consortium name="DOE Joint Genome Institute"/>
            <person name="Kuo A."/>
            <person name="Gay G."/>
            <person name="Dore J."/>
            <person name="Kohler A."/>
            <person name="Nagy L.G."/>
            <person name="Floudas D."/>
            <person name="Copeland A."/>
            <person name="Barry K.W."/>
            <person name="Cichocki N."/>
            <person name="Veneault-Fourrey C."/>
            <person name="LaButti K."/>
            <person name="Lindquist E.A."/>
            <person name="Lipzen A."/>
            <person name="Lundell T."/>
            <person name="Morin E."/>
            <person name="Murat C."/>
            <person name="Sun H."/>
            <person name="Tunlid A."/>
            <person name="Henrissat B."/>
            <person name="Grigoriev I.V."/>
            <person name="Hibbett D.S."/>
            <person name="Martin F."/>
            <person name="Nordberg H.P."/>
            <person name="Cantor M.N."/>
            <person name="Hua S.X."/>
        </authorList>
    </citation>
    <scope>NUCLEOTIDE SEQUENCE [LARGE SCALE GENOMIC DNA]</scope>
    <source>
        <strain evidence="2">h7</strain>
    </source>
</reference>
<dbReference type="AlphaFoldDB" id="A0A0C3CNV0"/>
<name>A0A0C3CNV0_HEBCY</name>
<proteinExistence type="predicted"/>
<organism evidence="1 2">
    <name type="scientific">Hebeloma cylindrosporum</name>
    <dbReference type="NCBI Taxonomy" id="76867"/>
    <lineage>
        <taxon>Eukaryota</taxon>
        <taxon>Fungi</taxon>
        <taxon>Dikarya</taxon>
        <taxon>Basidiomycota</taxon>
        <taxon>Agaricomycotina</taxon>
        <taxon>Agaricomycetes</taxon>
        <taxon>Agaricomycetidae</taxon>
        <taxon>Agaricales</taxon>
        <taxon>Agaricineae</taxon>
        <taxon>Hymenogastraceae</taxon>
        <taxon>Hebeloma</taxon>
    </lineage>
</organism>